<name>A0ABS6I7K0_9MICC</name>
<dbReference type="Proteomes" id="UP000824166">
    <property type="component" value="Unassembled WGS sequence"/>
</dbReference>
<protein>
    <recommendedName>
        <fullName evidence="1">Histone acetyltransferase Rv0428c-like SH3 domain-containing protein</fullName>
    </recommendedName>
</protein>
<dbReference type="Pfam" id="PF24551">
    <property type="entry name" value="SH3_Rv0428c"/>
    <property type="match status" value="1"/>
</dbReference>
<comment type="caution">
    <text evidence="2">The sequence shown here is derived from an EMBL/GenBank/DDBJ whole genome shotgun (WGS) entry which is preliminary data.</text>
</comment>
<gene>
    <name evidence="2" type="ORF">KSW38_12285</name>
</gene>
<dbReference type="InterPro" id="IPR056934">
    <property type="entry name" value="SH3_Rv0428c"/>
</dbReference>
<evidence type="ECO:0000259" key="1">
    <source>
        <dbReference type="Pfam" id="PF24551"/>
    </source>
</evidence>
<reference evidence="2 3" key="1">
    <citation type="submission" date="2021-06" db="EMBL/GenBank/DDBJ databases">
        <authorList>
            <person name="Jeong J.W."/>
        </authorList>
    </citation>
    <scope>NUCLEOTIDE SEQUENCE [LARGE SCALE GENOMIC DNA]</scope>
    <source>
        <strain evidence="2 3">MMS21-TAE1-1</strain>
    </source>
</reference>
<organism evidence="2 3">
    <name type="scientific">Paenarthrobacter aromaticivorans</name>
    <dbReference type="NCBI Taxonomy" id="2849150"/>
    <lineage>
        <taxon>Bacteria</taxon>
        <taxon>Bacillati</taxon>
        <taxon>Actinomycetota</taxon>
        <taxon>Actinomycetes</taxon>
        <taxon>Micrococcales</taxon>
        <taxon>Micrococcaceae</taxon>
        <taxon>Paenarthrobacter</taxon>
    </lineage>
</organism>
<evidence type="ECO:0000313" key="2">
    <source>
        <dbReference type="EMBL" id="MBU8867069.1"/>
    </source>
</evidence>
<keyword evidence="3" id="KW-1185">Reference proteome</keyword>
<accession>A0ABS6I7K0</accession>
<proteinExistence type="predicted"/>
<sequence>MPPRQFLLTAQPGIRVVVRYRIQDGLTDALGYLVTTTESSCTVRTRTSDVEIPLALVIAAKEVPPPPPRRGRP</sequence>
<dbReference type="EMBL" id="JAHOPC010000006">
    <property type="protein sequence ID" value="MBU8867069.1"/>
    <property type="molecule type" value="Genomic_DNA"/>
</dbReference>
<feature type="domain" description="Histone acetyltransferase Rv0428c-like SH3" evidence="1">
    <location>
        <begin position="11"/>
        <end position="61"/>
    </location>
</feature>
<evidence type="ECO:0000313" key="3">
    <source>
        <dbReference type="Proteomes" id="UP000824166"/>
    </source>
</evidence>